<dbReference type="PROSITE" id="PS50110">
    <property type="entry name" value="RESPONSE_REGULATORY"/>
    <property type="match status" value="1"/>
</dbReference>
<evidence type="ECO:0000313" key="6">
    <source>
        <dbReference type="Proteomes" id="UP000483078"/>
    </source>
</evidence>
<dbReference type="InterPro" id="IPR001789">
    <property type="entry name" value="Sig_transdc_resp-reg_receiver"/>
</dbReference>
<gene>
    <name evidence="5" type="ORF">FH759_10780</name>
</gene>
<dbReference type="PANTHER" id="PTHR45339:SF1">
    <property type="entry name" value="HYBRID SIGNAL TRANSDUCTION HISTIDINE KINASE J"/>
    <property type="match status" value="1"/>
</dbReference>
<evidence type="ECO:0000256" key="3">
    <source>
        <dbReference type="PROSITE-ProRule" id="PRU00169"/>
    </source>
</evidence>
<evidence type="ECO:0000259" key="4">
    <source>
        <dbReference type="PROSITE" id="PS50110"/>
    </source>
</evidence>
<reference evidence="5 6" key="1">
    <citation type="submission" date="2019-06" db="EMBL/GenBank/DDBJ databases">
        <title>Enrichment of Autotrophic Halophilic Microorganisms from Red Sea Brine Pool Using Microbial Electrosynthesis System.</title>
        <authorList>
            <person name="Alqahtani M.F."/>
            <person name="Bajracharya S."/>
            <person name="Katuri K.P."/>
            <person name="Ali M."/>
            <person name="Saikaly P.E."/>
        </authorList>
    </citation>
    <scope>NUCLEOTIDE SEQUENCE [LARGE SCALE GENOMIC DNA]</scope>
    <source>
        <strain evidence="5">MES6</strain>
    </source>
</reference>
<accession>A0A7C9LLZ0</accession>
<feature type="domain" description="Response regulatory" evidence="4">
    <location>
        <begin position="31"/>
        <end position="146"/>
    </location>
</feature>
<protein>
    <submittedName>
        <fullName evidence="5">Response regulator</fullName>
    </submittedName>
</protein>
<dbReference type="AlphaFoldDB" id="A0A7C9LLZ0"/>
<organism evidence="5 6">
    <name type="scientific">Sediminimonas qiaohouensis</name>
    <dbReference type="NCBI Taxonomy" id="552061"/>
    <lineage>
        <taxon>Bacteria</taxon>
        <taxon>Pseudomonadati</taxon>
        <taxon>Pseudomonadota</taxon>
        <taxon>Alphaproteobacteria</taxon>
        <taxon>Rhodobacterales</taxon>
        <taxon>Roseobacteraceae</taxon>
        <taxon>Sediminimonas</taxon>
    </lineage>
</organism>
<dbReference type="Gene3D" id="3.40.50.2300">
    <property type="match status" value="1"/>
</dbReference>
<evidence type="ECO:0000313" key="5">
    <source>
        <dbReference type="EMBL" id="MTJ05159.1"/>
    </source>
</evidence>
<dbReference type="GO" id="GO:0000160">
    <property type="term" value="P:phosphorelay signal transduction system"/>
    <property type="evidence" value="ECO:0007669"/>
    <property type="project" value="UniProtKB-KW"/>
</dbReference>
<name>A0A7C9LLZ0_9RHOB</name>
<evidence type="ECO:0000256" key="2">
    <source>
        <dbReference type="ARBA" id="ARBA00023012"/>
    </source>
</evidence>
<dbReference type="EMBL" id="VENJ01000015">
    <property type="protein sequence ID" value="MTJ05159.1"/>
    <property type="molecule type" value="Genomic_DNA"/>
</dbReference>
<dbReference type="SMART" id="SM00448">
    <property type="entry name" value="REC"/>
    <property type="match status" value="1"/>
</dbReference>
<keyword evidence="1 3" id="KW-0597">Phosphoprotein</keyword>
<dbReference type="InterPro" id="IPR011006">
    <property type="entry name" value="CheY-like_superfamily"/>
</dbReference>
<dbReference type="Pfam" id="PF00072">
    <property type="entry name" value="Response_reg"/>
    <property type="match status" value="1"/>
</dbReference>
<dbReference type="PANTHER" id="PTHR45339">
    <property type="entry name" value="HYBRID SIGNAL TRANSDUCTION HISTIDINE KINASE J"/>
    <property type="match status" value="1"/>
</dbReference>
<comment type="caution">
    <text evidence="5">The sequence shown here is derived from an EMBL/GenBank/DDBJ whole genome shotgun (WGS) entry which is preliminary data.</text>
</comment>
<evidence type="ECO:0000256" key="1">
    <source>
        <dbReference type="ARBA" id="ARBA00022553"/>
    </source>
</evidence>
<dbReference type="Proteomes" id="UP000483078">
    <property type="component" value="Unassembled WGS sequence"/>
</dbReference>
<proteinExistence type="predicted"/>
<sequence>MSSFGLKHLIYGRIMATLCSNRRPFGKYRMKILVVDDEPLLLEVVKTSLSQLGYQDVTLATSGAEALVAMNNASVPFDCFLFDIQMPKMDGITLIGAVREKPAYKRTPILMLTVTSRKVVWLFLEQLGLEFVPVFHRLQGRLAAQG</sequence>
<keyword evidence="2" id="KW-0902">Two-component regulatory system</keyword>
<dbReference type="SUPFAM" id="SSF52172">
    <property type="entry name" value="CheY-like"/>
    <property type="match status" value="1"/>
</dbReference>
<feature type="modified residue" description="4-aspartylphosphate" evidence="3">
    <location>
        <position position="83"/>
    </location>
</feature>